<feature type="region of interest" description="Disordered" evidence="1">
    <location>
        <begin position="1"/>
        <end position="20"/>
    </location>
</feature>
<dbReference type="EMBL" id="AP005861">
    <property type="protein sequence ID" value="BAD26341.1"/>
    <property type="molecule type" value="Genomic_DNA"/>
</dbReference>
<feature type="compositionally biased region" description="Gly residues" evidence="1">
    <location>
        <begin position="55"/>
        <end position="74"/>
    </location>
</feature>
<evidence type="ECO:0000313" key="2">
    <source>
        <dbReference type="EMBL" id="BAD26341.1"/>
    </source>
</evidence>
<reference evidence="3" key="2">
    <citation type="journal article" date="2008" name="Nucleic Acids Res.">
        <title>The rice annotation project database (RAP-DB): 2008 update.</title>
        <authorList>
            <consortium name="The rice annotation project (RAP)"/>
        </authorList>
    </citation>
    <scope>GENOME REANNOTATION</scope>
    <source>
        <strain evidence="3">cv. Nipponbare</strain>
    </source>
</reference>
<protein>
    <submittedName>
        <fullName evidence="2">Uncharacterized protein</fullName>
    </submittedName>
</protein>
<evidence type="ECO:0000256" key="1">
    <source>
        <dbReference type="SAM" id="MobiDB-lite"/>
    </source>
</evidence>
<gene>
    <name evidence="2" type="primary">OSJNBa0025E03.7</name>
</gene>
<proteinExistence type="predicted"/>
<dbReference type="Proteomes" id="UP000000763">
    <property type="component" value="Chromosome 9"/>
</dbReference>
<feature type="region of interest" description="Disordered" evidence="1">
    <location>
        <begin position="49"/>
        <end position="74"/>
    </location>
</feature>
<sequence length="74" mass="7947">MAYQRRWSASGLGRWSGRPAVEEVSEEAAWGGGRRHRLLGEAGRQRWRLGKDDGGVLGRGGQRLGDNDGGGGGR</sequence>
<accession>Q6H4K8</accession>
<name>Q6H4K8_ORYSJ</name>
<dbReference type="AlphaFoldDB" id="Q6H4K8"/>
<evidence type="ECO:0000313" key="3">
    <source>
        <dbReference type="Proteomes" id="UP000000763"/>
    </source>
</evidence>
<organism evidence="2 3">
    <name type="scientific">Oryza sativa subsp. japonica</name>
    <name type="common">Rice</name>
    <dbReference type="NCBI Taxonomy" id="39947"/>
    <lineage>
        <taxon>Eukaryota</taxon>
        <taxon>Viridiplantae</taxon>
        <taxon>Streptophyta</taxon>
        <taxon>Embryophyta</taxon>
        <taxon>Tracheophyta</taxon>
        <taxon>Spermatophyta</taxon>
        <taxon>Magnoliopsida</taxon>
        <taxon>Liliopsida</taxon>
        <taxon>Poales</taxon>
        <taxon>Poaceae</taxon>
        <taxon>BOP clade</taxon>
        <taxon>Oryzoideae</taxon>
        <taxon>Oryzeae</taxon>
        <taxon>Oryzinae</taxon>
        <taxon>Oryza</taxon>
        <taxon>Oryza sativa</taxon>
    </lineage>
</organism>
<reference evidence="3" key="1">
    <citation type="journal article" date="2005" name="Nature">
        <title>The map-based sequence of the rice genome.</title>
        <authorList>
            <consortium name="International rice genome sequencing project (IRGSP)"/>
            <person name="Matsumoto T."/>
            <person name="Wu J."/>
            <person name="Kanamori H."/>
            <person name="Katayose Y."/>
            <person name="Fujisawa M."/>
            <person name="Namiki N."/>
            <person name="Mizuno H."/>
            <person name="Yamamoto K."/>
            <person name="Antonio B.A."/>
            <person name="Baba T."/>
            <person name="Sakata K."/>
            <person name="Nagamura Y."/>
            <person name="Aoki H."/>
            <person name="Arikawa K."/>
            <person name="Arita K."/>
            <person name="Bito T."/>
            <person name="Chiden Y."/>
            <person name="Fujitsuka N."/>
            <person name="Fukunaka R."/>
            <person name="Hamada M."/>
            <person name="Harada C."/>
            <person name="Hayashi A."/>
            <person name="Hijishita S."/>
            <person name="Honda M."/>
            <person name="Hosokawa S."/>
            <person name="Ichikawa Y."/>
            <person name="Idonuma A."/>
            <person name="Iijima M."/>
            <person name="Ikeda M."/>
            <person name="Ikeno M."/>
            <person name="Ito K."/>
            <person name="Ito S."/>
            <person name="Ito T."/>
            <person name="Ito Y."/>
            <person name="Ito Y."/>
            <person name="Iwabuchi A."/>
            <person name="Kamiya K."/>
            <person name="Karasawa W."/>
            <person name="Kurita K."/>
            <person name="Katagiri S."/>
            <person name="Kikuta A."/>
            <person name="Kobayashi H."/>
            <person name="Kobayashi N."/>
            <person name="Machita K."/>
            <person name="Maehara T."/>
            <person name="Masukawa M."/>
            <person name="Mizubayashi T."/>
            <person name="Mukai Y."/>
            <person name="Nagasaki H."/>
            <person name="Nagata Y."/>
            <person name="Naito S."/>
            <person name="Nakashima M."/>
            <person name="Nakama Y."/>
            <person name="Nakamichi Y."/>
            <person name="Nakamura M."/>
            <person name="Meguro A."/>
            <person name="Negishi M."/>
            <person name="Ohta I."/>
            <person name="Ohta T."/>
            <person name="Okamoto M."/>
            <person name="Ono N."/>
            <person name="Saji S."/>
            <person name="Sakaguchi M."/>
            <person name="Sakai K."/>
            <person name="Shibata M."/>
            <person name="Shimokawa T."/>
            <person name="Song J."/>
            <person name="Takazaki Y."/>
            <person name="Terasawa K."/>
            <person name="Tsugane M."/>
            <person name="Tsuji K."/>
            <person name="Ueda S."/>
            <person name="Waki K."/>
            <person name="Yamagata H."/>
            <person name="Yamamoto M."/>
            <person name="Yamamoto S."/>
            <person name="Yamane H."/>
            <person name="Yoshiki S."/>
            <person name="Yoshihara R."/>
            <person name="Yukawa K."/>
            <person name="Zhong H."/>
            <person name="Yano M."/>
            <person name="Yuan Q."/>
            <person name="Ouyang S."/>
            <person name="Liu J."/>
            <person name="Jones K.M."/>
            <person name="Gansberger K."/>
            <person name="Moffat K."/>
            <person name="Hill J."/>
            <person name="Bera J."/>
            <person name="Fadrosh D."/>
            <person name="Jin S."/>
            <person name="Johri S."/>
            <person name="Kim M."/>
            <person name="Overton L."/>
            <person name="Reardon M."/>
            <person name="Tsitrin T."/>
            <person name="Vuong H."/>
            <person name="Weaver B."/>
            <person name="Ciecko A."/>
            <person name="Tallon L."/>
            <person name="Jackson J."/>
            <person name="Pai G."/>
            <person name="Aken S.V."/>
            <person name="Utterback T."/>
            <person name="Reidmuller S."/>
            <person name="Feldblyum T."/>
            <person name="Hsiao J."/>
            <person name="Zismann V."/>
            <person name="Iobst S."/>
            <person name="de Vazeille A.R."/>
            <person name="Buell C.R."/>
            <person name="Ying K."/>
            <person name="Li Y."/>
            <person name="Lu T."/>
            <person name="Huang Y."/>
            <person name="Zhao Q."/>
            <person name="Feng Q."/>
            <person name="Zhang L."/>
            <person name="Zhu J."/>
            <person name="Weng Q."/>
            <person name="Mu J."/>
            <person name="Lu Y."/>
            <person name="Fan D."/>
            <person name="Liu Y."/>
            <person name="Guan J."/>
            <person name="Zhang Y."/>
            <person name="Yu S."/>
            <person name="Liu X."/>
            <person name="Zhang Y."/>
            <person name="Hong G."/>
            <person name="Han B."/>
            <person name="Choisne N."/>
            <person name="Demange N."/>
            <person name="Orjeda G."/>
            <person name="Samain S."/>
            <person name="Cattolico L."/>
            <person name="Pelletier E."/>
            <person name="Couloux A."/>
            <person name="Segurens B."/>
            <person name="Wincker P."/>
            <person name="D'Hont A."/>
            <person name="Scarpelli C."/>
            <person name="Weissenbach J."/>
            <person name="Salanoubat M."/>
            <person name="Quetier F."/>
            <person name="Yu Y."/>
            <person name="Kim H.R."/>
            <person name="Rambo T."/>
            <person name="Currie J."/>
            <person name="Collura K."/>
            <person name="Luo M."/>
            <person name="Yang T."/>
            <person name="Ammiraju J.S.S."/>
            <person name="Engler F."/>
            <person name="Soderlund C."/>
            <person name="Wing R.A."/>
            <person name="Palmer L.E."/>
            <person name="de la Bastide M."/>
            <person name="Spiegel L."/>
            <person name="Nascimento L."/>
            <person name="Zutavern T."/>
            <person name="O'Shaughnessy A."/>
            <person name="Dike S."/>
            <person name="Dedhia N."/>
            <person name="Preston R."/>
            <person name="Balija V."/>
            <person name="McCombie W.R."/>
            <person name="Chow T."/>
            <person name="Chen H."/>
            <person name="Chung M."/>
            <person name="Chen C."/>
            <person name="Shaw J."/>
            <person name="Wu H."/>
            <person name="Hsiao K."/>
            <person name="Chao Y."/>
            <person name="Chu M."/>
            <person name="Cheng C."/>
            <person name="Hour A."/>
            <person name="Lee P."/>
            <person name="Lin S."/>
            <person name="Lin Y."/>
            <person name="Liou J."/>
            <person name="Liu S."/>
            <person name="Hsing Y."/>
            <person name="Raghuvanshi S."/>
            <person name="Mohanty A."/>
            <person name="Bharti A.K."/>
            <person name="Gaur A."/>
            <person name="Gupta V."/>
            <person name="Kumar D."/>
            <person name="Ravi V."/>
            <person name="Vij S."/>
            <person name="Kapur A."/>
            <person name="Khurana P."/>
            <person name="Khurana P."/>
            <person name="Khurana J.P."/>
            <person name="Tyagi A.K."/>
            <person name="Gaikwad K."/>
            <person name="Singh A."/>
            <person name="Dalal V."/>
            <person name="Srivastava S."/>
            <person name="Dixit A."/>
            <person name="Pal A.K."/>
            <person name="Ghazi I.A."/>
            <person name="Yadav M."/>
            <person name="Pandit A."/>
            <person name="Bhargava A."/>
            <person name="Sureshbabu K."/>
            <person name="Batra K."/>
            <person name="Sharma T.R."/>
            <person name="Mohapatra T."/>
            <person name="Singh N.K."/>
            <person name="Messing J."/>
            <person name="Nelson A.B."/>
            <person name="Fuks G."/>
            <person name="Kavchok S."/>
            <person name="Keizer G."/>
            <person name="Linton E."/>
            <person name="Llaca V."/>
            <person name="Song R."/>
            <person name="Tanyolac B."/>
            <person name="Young S."/>
            <person name="Ho-Il K."/>
            <person name="Hahn J.H."/>
            <person name="Sangsakoo G."/>
            <person name="Vanavichit A."/>
            <person name="de Mattos Luiz.A.T."/>
            <person name="Zimmer P.D."/>
            <person name="Malone G."/>
            <person name="Dellagostin O."/>
            <person name="de Oliveira A.C."/>
            <person name="Bevan M."/>
            <person name="Bancroft I."/>
            <person name="Minx P."/>
            <person name="Cordum H."/>
            <person name="Wilson R."/>
            <person name="Cheng Z."/>
            <person name="Jin W."/>
            <person name="Jiang J."/>
            <person name="Leong S.A."/>
            <person name="Iwama H."/>
            <person name="Gojobori T."/>
            <person name="Itoh T."/>
            <person name="Niimura Y."/>
            <person name="Fujii Y."/>
            <person name="Habara T."/>
            <person name="Sakai H."/>
            <person name="Sato Y."/>
            <person name="Wilson G."/>
            <person name="Kumar K."/>
            <person name="McCouch S."/>
            <person name="Juretic N."/>
            <person name="Hoen D."/>
            <person name="Wright S."/>
            <person name="Bruskiewich R."/>
            <person name="Bureau T."/>
            <person name="Miyao A."/>
            <person name="Hirochika H."/>
            <person name="Nishikawa T."/>
            <person name="Kadowaki K."/>
            <person name="Sugiura M."/>
            <person name="Burr B."/>
            <person name="Sasaki T."/>
        </authorList>
    </citation>
    <scope>NUCLEOTIDE SEQUENCE [LARGE SCALE GENOMIC DNA]</scope>
    <source>
        <strain evidence="3">cv. Nipponbare</strain>
    </source>
</reference>